<reference evidence="2 3" key="1">
    <citation type="submission" date="2017-08" db="EMBL/GenBank/DDBJ databases">
        <title>Salimicrobium alkalisoli sp. nov., isolated from saline alkaline soil.</title>
        <authorList>
            <person name="Zhang G."/>
            <person name="Xiong Q."/>
        </authorList>
    </citation>
    <scope>NUCLEOTIDE SEQUENCE [LARGE SCALE GENOMIC DNA]</scope>
    <source>
        <strain evidence="2 3">WN024</strain>
    </source>
</reference>
<name>A0ABX4HRS0_9BACI</name>
<dbReference type="Pfam" id="PF14542">
    <property type="entry name" value="Acetyltransf_CG"/>
    <property type="match status" value="1"/>
</dbReference>
<protein>
    <submittedName>
        <fullName evidence="2">GNAT family N-acetyltransferase</fullName>
    </submittedName>
</protein>
<dbReference type="PROSITE" id="PS51729">
    <property type="entry name" value="GNAT_YJDJ"/>
    <property type="match status" value="1"/>
</dbReference>
<evidence type="ECO:0000313" key="2">
    <source>
        <dbReference type="EMBL" id="PBB05529.1"/>
    </source>
</evidence>
<gene>
    <name evidence="2" type="ORF">CKW00_08045</name>
</gene>
<dbReference type="SUPFAM" id="SSF55729">
    <property type="entry name" value="Acyl-CoA N-acyltransferases (Nat)"/>
    <property type="match status" value="1"/>
</dbReference>
<dbReference type="PANTHER" id="PTHR31435:SF10">
    <property type="entry name" value="BSR4717 PROTEIN"/>
    <property type="match status" value="1"/>
</dbReference>
<accession>A0ABX4HRS0</accession>
<dbReference type="RefSeq" id="WP_095822153.1">
    <property type="nucleotide sequence ID" value="NZ_NSGH01000011.1"/>
</dbReference>
<comment type="caution">
    <text evidence="2">The sequence shown here is derived from an EMBL/GenBank/DDBJ whole genome shotgun (WGS) entry which is preliminary data.</text>
</comment>
<dbReference type="Gene3D" id="3.40.630.30">
    <property type="match status" value="1"/>
</dbReference>
<dbReference type="InterPro" id="IPR031165">
    <property type="entry name" value="GNAT_YJDJ"/>
</dbReference>
<organism evidence="2 3">
    <name type="scientific">Salimicrobium humidisoli</name>
    <dbReference type="NCBI Taxonomy" id="2029857"/>
    <lineage>
        <taxon>Bacteria</taxon>
        <taxon>Bacillati</taxon>
        <taxon>Bacillota</taxon>
        <taxon>Bacilli</taxon>
        <taxon>Bacillales</taxon>
        <taxon>Bacillaceae</taxon>
        <taxon>Salimicrobium</taxon>
    </lineage>
</organism>
<dbReference type="InterPro" id="IPR016181">
    <property type="entry name" value="Acyl_CoA_acyltransferase"/>
</dbReference>
<proteinExistence type="predicted"/>
<dbReference type="Proteomes" id="UP000217561">
    <property type="component" value="Unassembled WGS sequence"/>
</dbReference>
<dbReference type="PANTHER" id="PTHR31435">
    <property type="entry name" value="PROTEIN NATD1"/>
    <property type="match status" value="1"/>
</dbReference>
<keyword evidence="3" id="KW-1185">Reference proteome</keyword>
<dbReference type="InterPro" id="IPR045057">
    <property type="entry name" value="Gcn5-rel_NAT"/>
</dbReference>
<evidence type="ECO:0000313" key="3">
    <source>
        <dbReference type="Proteomes" id="UP000217561"/>
    </source>
</evidence>
<dbReference type="EMBL" id="NSGH01000011">
    <property type="protein sequence ID" value="PBB05529.1"/>
    <property type="molecule type" value="Genomic_DNA"/>
</dbReference>
<evidence type="ECO:0000259" key="1">
    <source>
        <dbReference type="PROSITE" id="PS51729"/>
    </source>
</evidence>
<feature type="domain" description="N-acetyltransferase" evidence="1">
    <location>
        <begin position="3"/>
        <end position="91"/>
    </location>
</feature>
<sequence length="94" mass="10830">MREINKDENKFYAGENPENPLAEIHWVPTGEDQIILDHSFVSEELRGEGMGEALVERVVDYAREEDKKVIVTCPFAKAQIQKHEDFQDVLAEDQ</sequence>